<keyword evidence="10" id="KW-1185">Reference proteome</keyword>
<feature type="transmembrane region" description="Helical" evidence="7">
    <location>
        <begin position="428"/>
        <end position="449"/>
    </location>
</feature>
<feature type="transmembrane region" description="Helical" evidence="7">
    <location>
        <begin position="168"/>
        <end position="191"/>
    </location>
</feature>
<evidence type="ECO:0000256" key="4">
    <source>
        <dbReference type="ARBA" id="ARBA00022989"/>
    </source>
</evidence>
<accession>A0A373F723</accession>
<feature type="compositionally biased region" description="Polar residues" evidence="6">
    <location>
        <begin position="601"/>
        <end position="616"/>
    </location>
</feature>
<evidence type="ECO:0000256" key="2">
    <source>
        <dbReference type="ARBA" id="ARBA00022448"/>
    </source>
</evidence>
<feature type="transmembrane region" description="Helical" evidence="7">
    <location>
        <begin position="461"/>
        <end position="482"/>
    </location>
</feature>
<feature type="region of interest" description="Disordered" evidence="6">
    <location>
        <begin position="593"/>
        <end position="628"/>
    </location>
</feature>
<dbReference type="SUPFAM" id="SSF103473">
    <property type="entry name" value="MFS general substrate transporter"/>
    <property type="match status" value="1"/>
</dbReference>
<gene>
    <name evidence="9" type="ORF">DZC30_22035</name>
</gene>
<evidence type="ECO:0000313" key="9">
    <source>
        <dbReference type="EMBL" id="RGE39332.1"/>
    </source>
</evidence>
<dbReference type="InterPro" id="IPR036259">
    <property type="entry name" value="MFS_trans_sf"/>
</dbReference>
<evidence type="ECO:0000256" key="3">
    <source>
        <dbReference type="ARBA" id="ARBA00022692"/>
    </source>
</evidence>
<feature type="domain" description="Major facilitator superfamily (MFS) profile" evidence="8">
    <location>
        <begin position="78"/>
        <end position="576"/>
    </location>
</feature>
<keyword evidence="2" id="KW-0813">Transport</keyword>
<feature type="transmembrane region" description="Helical" evidence="7">
    <location>
        <begin position="76"/>
        <end position="96"/>
    </location>
</feature>
<feature type="compositionally biased region" description="Polar residues" evidence="6">
    <location>
        <begin position="1"/>
        <end position="12"/>
    </location>
</feature>
<reference evidence="9 10" key="1">
    <citation type="submission" date="2018-08" db="EMBL/GenBank/DDBJ databases">
        <title>Comamonas testosteroni strain SWCO2.</title>
        <authorList>
            <person name="Jiang N."/>
            <person name="Zhang X.Z."/>
        </authorList>
    </citation>
    <scope>NUCLEOTIDE SEQUENCE [LARGE SCALE GENOMIC DNA]</scope>
    <source>
        <strain evidence="9 10">SWCO2</strain>
    </source>
</reference>
<feature type="transmembrane region" description="Helical" evidence="7">
    <location>
        <begin position="297"/>
        <end position="316"/>
    </location>
</feature>
<dbReference type="EMBL" id="QURR01000055">
    <property type="protein sequence ID" value="RGE39332.1"/>
    <property type="molecule type" value="Genomic_DNA"/>
</dbReference>
<comment type="caution">
    <text evidence="9">The sequence shown here is derived from an EMBL/GenBank/DDBJ whole genome shotgun (WGS) entry which is preliminary data.</text>
</comment>
<feature type="compositionally biased region" description="Low complexity" evidence="6">
    <location>
        <begin position="693"/>
        <end position="706"/>
    </location>
</feature>
<dbReference type="InterPro" id="IPR011701">
    <property type="entry name" value="MFS"/>
</dbReference>
<dbReference type="PANTHER" id="PTHR23501:SF191">
    <property type="entry name" value="VACUOLAR BASIC AMINO ACID TRANSPORTER 4"/>
    <property type="match status" value="1"/>
</dbReference>
<feature type="compositionally biased region" description="Pro residues" evidence="6">
    <location>
        <begin position="22"/>
        <end position="34"/>
    </location>
</feature>
<dbReference type="AlphaFoldDB" id="A0A373F723"/>
<keyword evidence="4 7" id="KW-1133">Transmembrane helix</keyword>
<evidence type="ECO:0000259" key="8">
    <source>
        <dbReference type="PROSITE" id="PS50850"/>
    </source>
</evidence>
<feature type="region of interest" description="Disordered" evidence="6">
    <location>
        <begin position="1"/>
        <end position="41"/>
    </location>
</feature>
<comment type="subcellular location">
    <subcellularLocation>
        <location evidence="1">Endomembrane system</location>
        <topology evidence="1">Multi-pass membrane protein</topology>
    </subcellularLocation>
</comment>
<dbReference type="Gene3D" id="1.20.1250.20">
    <property type="entry name" value="MFS general substrate transporter like domains"/>
    <property type="match status" value="1"/>
</dbReference>
<keyword evidence="3 7" id="KW-0812">Transmembrane</keyword>
<dbReference type="PANTHER" id="PTHR23501">
    <property type="entry name" value="MAJOR FACILITATOR SUPERFAMILY"/>
    <property type="match status" value="1"/>
</dbReference>
<feature type="transmembrane region" description="Helical" evidence="7">
    <location>
        <begin position="553"/>
        <end position="573"/>
    </location>
</feature>
<sequence length="734" mass="78952">MSQAATQAAPSNTPSTGAAASPKPPAPAPAPAPSGSPAIPQMPVILLRRPPDWEEHEKPALPGSPAMPHHEAWVRLCYGLIAVLLALTGGLGNALFSANLPTIQGQMGLTAVEAGWLSGAYVLFNMTANLLVYKFRQQFGMRLFAEIGLGVYAALCVLHLVLGGYDSLILLRAATGLAAAACTSLATLYMLQAAPRTYVLKMLVIGVGIGQLATPLAWILSPGLLYNSEWHNLYLFEAGLALLAFASVVVLKLPPGLYIKAFEKLDFVTISLMVPGLGLLIAVLVQGYSRWWFDAPALAWQLVGSIILLSIALYIEHHRANPMLHTRWFSQLPTIRFVLGAILLRFLTTEQTYGMVGLMRTLGMTTDQMQPLFVVILVGTMVGIALSALTFGVPHMGKQIVVSIALFAVAAFLDHHRTSVDRPSDFFFSQFLLAVGAGIFMGPLMLTGLIQGLKYGPNHMLTAIVTISMTQAMGGLLGSALLSTYQTHREQIYSVQLVSQLDPTNPVVAERLKIQGQMYGKVTQDPSMRTNQGTLQLSQMVRREANVRAYNDVFALTAAIALLYLLWCLGASARVRQAAAMVRAMTRQSGNQAAAAAATDGTPQRAATVQASAQSDDTQEQGGDMPKVTVVMETSRTDARGDDASAPQSDAAPSRTIVLAGEAMRRISEAAWAAEASEQALLASRDPLQDNPQAQKLEQELQQELQQELRQEQSTESEKEQTSQTGPKSQSGEH</sequence>
<evidence type="ECO:0000256" key="5">
    <source>
        <dbReference type="ARBA" id="ARBA00023136"/>
    </source>
</evidence>
<dbReference type="Proteomes" id="UP000261948">
    <property type="component" value="Unassembled WGS sequence"/>
</dbReference>
<dbReference type="GO" id="GO:0012505">
    <property type="term" value="C:endomembrane system"/>
    <property type="evidence" value="ECO:0007669"/>
    <property type="project" value="UniProtKB-SubCell"/>
</dbReference>
<feature type="compositionally biased region" description="Basic and acidic residues" evidence="6">
    <location>
        <begin position="707"/>
        <end position="721"/>
    </location>
</feature>
<proteinExistence type="predicted"/>
<feature type="transmembrane region" description="Helical" evidence="7">
    <location>
        <begin position="198"/>
        <end position="221"/>
    </location>
</feature>
<feature type="transmembrane region" description="Helical" evidence="7">
    <location>
        <begin position="368"/>
        <end position="393"/>
    </location>
</feature>
<keyword evidence="5 7" id="KW-0472">Membrane</keyword>
<evidence type="ECO:0000313" key="10">
    <source>
        <dbReference type="Proteomes" id="UP000261948"/>
    </source>
</evidence>
<dbReference type="GO" id="GO:0005886">
    <property type="term" value="C:plasma membrane"/>
    <property type="evidence" value="ECO:0007669"/>
    <property type="project" value="TreeGrafter"/>
</dbReference>
<dbReference type="Pfam" id="PF07690">
    <property type="entry name" value="MFS_1"/>
    <property type="match status" value="1"/>
</dbReference>
<feature type="transmembrane region" description="Helical" evidence="7">
    <location>
        <begin position="143"/>
        <end position="162"/>
    </location>
</feature>
<organism evidence="9 10">
    <name type="scientific">Comamonas testosteroni</name>
    <name type="common">Pseudomonas testosteroni</name>
    <dbReference type="NCBI Taxonomy" id="285"/>
    <lineage>
        <taxon>Bacteria</taxon>
        <taxon>Pseudomonadati</taxon>
        <taxon>Pseudomonadota</taxon>
        <taxon>Betaproteobacteria</taxon>
        <taxon>Burkholderiales</taxon>
        <taxon>Comamonadaceae</taxon>
        <taxon>Comamonas</taxon>
    </lineage>
</organism>
<feature type="transmembrane region" description="Helical" evidence="7">
    <location>
        <begin position="116"/>
        <end position="136"/>
    </location>
</feature>
<dbReference type="PROSITE" id="PS50850">
    <property type="entry name" value="MFS"/>
    <property type="match status" value="1"/>
</dbReference>
<name>A0A373F723_COMTE</name>
<feature type="transmembrane region" description="Helical" evidence="7">
    <location>
        <begin position="233"/>
        <end position="253"/>
    </location>
</feature>
<evidence type="ECO:0000256" key="1">
    <source>
        <dbReference type="ARBA" id="ARBA00004127"/>
    </source>
</evidence>
<feature type="transmembrane region" description="Helical" evidence="7">
    <location>
        <begin position="265"/>
        <end position="285"/>
    </location>
</feature>
<dbReference type="GO" id="GO:0022857">
    <property type="term" value="F:transmembrane transporter activity"/>
    <property type="evidence" value="ECO:0007669"/>
    <property type="project" value="InterPro"/>
</dbReference>
<dbReference type="OrthoDB" id="5314453at2"/>
<dbReference type="InterPro" id="IPR020846">
    <property type="entry name" value="MFS_dom"/>
</dbReference>
<feature type="region of interest" description="Disordered" evidence="6">
    <location>
        <begin position="683"/>
        <end position="734"/>
    </location>
</feature>
<feature type="transmembrane region" description="Helical" evidence="7">
    <location>
        <begin position="328"/>
        <end position="348"/>
    </location>
</feature>
<evidence type="ECO:0000256" key="6">
    <source>
        <dbReference type="SAM" id="MobiDB-lite"/>
    </source>
</evidence>
<protein>
    <submittedName>
        <fullName evidence="9">MFS transporter</fullName>
    </submittedName>
</protein>
<evidence type="ECO:0000256" key="7">
    <source>
        <dbReference type="SAM" id="Phobius"/>
    </source>
</evidence>